<reference evidence="2 3" key="1">
    <citation type="journal article" date="2012" name="Genome Biol.">
        <title>Genome and low-iron response of an oceanic diatom adapted to chronic iron limitation.</title>
        <authorList>
            <person name="Lommer M."/>
            <person name="Specht M."/>
            <person name="Roy A.S."/>
            <person name="Kraemer L."/>
            <person name="Andreson R."/>
            <person name="Gutowska M.A."/>
            <person name="Wolf J."/>
            <person name="Bergner S.V."/>
            <person name="Schilhabel M.B."/>
            <person name="Klostermeier U.C."/>
            <person name="Beiko R.G."/>
            <person name="Rosenstiel P."/>
            <person name="Hippler M."/>
            <person name="Laroche J."/>
        </authorList>
    </citation>
    <scope>NUCLEOTIDE SEQUENCE [LARGE SCALE GENOMIC DNA]</scope>
    <source>
        <strain evidence="2 3">CCMP1005</strain>
    </source>
</reference>
<evidence type="ECO:0000256" key="1">
    <source>
        <dbReference type="SAM" id="MobiDB-lite"/>
    </source>
</evidence>
<feature type="region of interest" description="Disordered" evidence="1">
    <location>
        <begin position="383"/>
        <end position="410"/>
    </location>
</feature>
<sequence length="835" mass="96555">MSVILPPFPGGWDQVANLSPTDNHLFASTHDSRYAVIPPNWLKQLRNNVSNIWSGTARSNRRKNRTISAEGRLWLNSNARLWPYLDKSQRRDGLAYPRYDLENLTEDQLLEYAVFIDRAFGAGHGGVQQFVEAGKEGFKQEAIRRCREVAHADRHLGEFPEVATFQNVIDYLSSEQMKAAFNKGETSRVFTKMYYCLEALSNESGNDWLHDCVSSYFETHGMLVELGTTTNFPGVDRHSLMCWINQKSGGYIKRKSEAVMKGYDRKLVLKTVVRFNSNKHKELIRSGKYEVVWLQRQHVPSCRVDNPAFYLEILKLDTSPIVRHVLTKAAESAKFGGMPRDEFLKRAALAFDGLLDKQLDNEIEQLEEDMEDQAPNLQGLDEQQRAGREATRRQAEQEFYAGPEREHQRQAVLDEQRRQNLEANERREAAIAESVRAAEADQHRRDEEEQQAELDMQRRRDEEERQRQAELMEQRRRDEEERRRQAAEAQRAREREAEEERQRQAAEAQRAREREAEEERQRQAAEAQRAREREAEEERQRQAAEAQRAREREVEEERQRQAAEVERMREREAEEARHREAEAQRARQRQCEAEEEARRRENQPPIEMTKQSTFFTCGHPKFCKHLWCEDCHSKNQSDGGMCPGYTGRGRHRKLIEDESEVCNCAAQTKYCKLMPVKGSGAGVEGNDLYVKKSYHEKNESDAACYHCRKMWVLSNPRLKVGMGRLYCGATEVRMVAESFQKVDVEIFYSAWPPYLEVEVQKSSLLVVVIISKVPKRLFFTCLSKLVGPALSDGTPRIYFYDDLDPAGAPRGHFGSTRATLCGSRTAGGEFPRCQA</sequence>
<gene>
    <name evidence="2" type="ORF">THAOC_34546</name>
</gene>
<feature type="compositionally biased region" description="Basic and acidic residues" evidence="1">
    <location>
        <begin position="455"/>
        <end position="602"/>
    </location>
</feature>
<dbReference type="eggNOG" id="ENOG502QPJP">
    <property type="taxonomic scope" value="Eukaryota"/>
</dbReference>
<protein>
    <submittedName>
        <fullName evidence="2">Uncharacterized protein</fullName>
    </submittedName>
</protein>
<accession>K0RJD1</accession>
<dbReference type="InterPro" id="IPR052293">
    <property type="entry name" value="SRRP"/>
</dbReference>
<organism evidence="2 3">
    <name type="scientific">Thalassiosira oceanica</name>
    <name type="common">Marine diatom</name>
    <dbReference type="NCBI Taxonomy" id="159749"/>
    <lineage>
        <taxon>Eukaryota</taxon>
        <taxon>Sar</taxon>
        <taxon>Stramenopiles</taxon>
        <taxon>Ochrophyta</taxon>
        <taxon>Bacillariophyta</taxon>
        <taxon>Coscinodiscophyceae</taxon>
        <taxon>Thalassiosirophycidae</taxon>
        <taxon>Thalassiosirales</taxon>
        <taxon>Thalassiosiraceae</taxon>
        <taxon>Thalassiosira</taxon>
    </lineage>
</organism>
<dbReference type="EMBL" id="AGNL01047549">
    <property type="protein sequence ID" value="EJK46772.1"/>
    <property type="molecule type" value="Genomic_DNA"/>
</dbReference>
<keyword evidence="3" id="KW-1185">Reference proteome</keyword>
<evidence type="ECO:0000313" key="2">
    <source>
        <dbReference type="EMBL" id="EJK46772.1"/>
    </source>
</evidence>
<evidence type="ECO:0000313" key="3">
    <source>
        <dbReference type="Proteomes" id="UP000266841"/>
    </source>
</evidence>
<feature type="compositionally biased region" description="Basic and acidic residues" evidence="1">
    <location>
        <begin position="383"/>
        <end position="396"/>
    </location>
</feature>
<dbReference type="PANTHER" id="PTHR12239">
    <property type="entry name" value="PROTEIN CBG20215-RELATED"/>
    <property type="match status" value="1"/>
</dbReference>
<feature type="compositionally biased region" description="Basic and acidic residues" evidence="1">
    <location>
        <begin position="434"/>
        <end position="447"/>
    </location>
</feature>
<feature type="region of interest" description="Disordered" evidence="1">
    <location>
        <begin position="434"/>
        <end position="607"/>
    </location>
</feature>
<proteinExistence type="predicted"/>
<name>K0RJD1_THAOC</name>
<dbReference type="PANTHER" id="PTHR12239:SF41">
    <property type="entry name" value="MEMBRANE ASSOCIATED PROTEIN, PUTATIVE-RELATED"/>
    <property type="match status" value="1"/>
</dbReference>
<comment type="caution">
    <text evidence="2">The sequence shown here is derived from an EMBL/GenBank/DDBJ whole genome shotgun (WGS) entry which is preliminary data.</text>
</comment>
<dbReference type="AlphaFoldDB" id="K0RJD1"/>
<dbReference type="Proteomes" id="UP000266841">
    <property type="component" value="Unassembled WGS sequence"/>
</dbReference>